<dbReference type="SUPFAM" id="SSF48452">
    <property type="entry name" value="TPR-like"/>
    <property type="match status" value="1"/>
</dbReference>
<feature type="transmembrane region" description="Helical" evidence="1">
    <location>
        <begin position="27"/>
        <end position="50"/>
    </location>
</feature>
<proteinExistence type="predicted"/>
<dbReference type="Pfam" id="PF13174">
    <property type="entry name" value="TPR_6"/>
    <property type="match status" value="1"/>
</dbReference>
<reference evidence="2 3" key="1">
    <citation type="submission" date="2020-03" db="EMBL/GenBank/DDBJ databases">
        <title>Complete genome sequence of Orbus sp. IPMB12 (BCRC 80908).</title>
        <authorList>
            <person name="Lo W.-S."/>
            <person name="Chang T.-H."/>
            <person name="Kuo C.-H."/>
        </authorList>
    </citation>
    <scope>NUCLEOTIDE SEQUENCE [LARGE SCALE GENOMIC DNA]</scope>
    <source>
        <strain evidence="2 3">IPMB12</strain>
    </source>
</reference>
<dbReference type="EMBL" id="CP050253">
    <property type="protein sequence ID" value="QIQ21375.1"/>
    <property type="molecule type" value="Genomic_DNA"/>
</dbReference>
<gene>
    <name evidence="2" type="ORF">IPMB12_06535</name>
</gene>
<keyword evidence="1" id="KW-1133">Transmembrane helix</keyword>
<keyword evidence="1" id="KW-0472">Membrane</keyword>
<sequence>MPIFGLGLSTIIAICFAVHVIYTGQDKYWLFILLLFPFIGSIVYFIAIVLPSLRYSHSGYQFESKLRKTLDPNKELREAQKAFELSPTIDARLRLASALMDLDKASEALPHFKHVLSGVYRNAPDILLQYAQALFMTGDYFETKKTLDHLRETNPTYRSDDGHLLYARALAQLGEQQAAREEFDALVDYHPSLEVYVRYAEVLIMWGDRSGALKQLEALEHRVKFLPKHAQRLNAEWISMADKLSRQIRTQNN</sequence>
<dbReference type="InParanoid" id="A0A6G9IAW3"/>
<dbReference type="InterPro" id="IPR011990">
    <property type="entry name" value="TPR-like_helical_dom_sf"/>
</dbReference>
<dbReference type="InterPro" id="IPR019734">
    <property type="entry name" value="TPR_rpt"/>
</dbReference>
<dbReference type="PIRSF" id="PIRSF030959">
    <property type="entry name" value="UCP030959"/>
    <property type="match status" value="1"/>
</dbReference>
<protein>
    <submittedName>
        <fullName evidence="2">Uncharacterized protein</fullName>
    </submittedName>
</protein>
<keyword evidence="1" id="KW-0812">Transmembrane</keyword>
<evidence type="ECO:0000313" key="2">
    <source>
        <dbReference type="EMBL" id="QIQ21375.1"/>
    </source>
</evidence>
<dbReference type="Proteomes" id="UP000501168">
    <property type="component" value="Chromosome"/>
</dbReference>
<dbReference type="RefSeq" id="WP_166916126.1">
    <property type="nucleotide sequence ID" value="NZ_CP050253.1"/>
</dbReference>
<dbReference type="KEGG" id="orb:IPMB12_06535"/>
<organism evidence="2 3">
    <name type="scientific">Zophobihabitans entericus</name>
    <dbReference type="NCBI Taxonomy" id="1635327"/>
    <lineage>
        <taxon>Bacteria</taxon>
        <taxon>Pseudomonadati</taxon>
        <taxon>Pseudomonadota</taxon>
        <taxon>Gammaproteobacteria</taxon>
        <taxon>Orbales</taxon>
        <taxon>Orbaceae</taxon>
        <taxon>Zophobihabitans</taxon>
    </lineage>
</organism>
<dbReference type="InterPro" id="IPR014562">
    <property type="entry name" value="UCP030959_TPR_rpt-cont"/>
</dbReference>
<dbReference type="AlphaFoldDB" id="A0A6G9IAW3"/>
<keyword evidence="3" id="KW-1185">Reference proteome</keyword>
<dbReference type="Gene3D" id="1.25.40.10">
    <property type="entry name" value="Tetratricopeptide repeat domain"/>
    <property type="match status" value="1"/>
</dbReference>
<evidence type="ECO:0000313" key="3">
    <source>
        <dbReference type="Proteomes" id="UP000501168"/>
    </source>
</evidence>
<name>A0A6G9IAW3_9GAMM</name>
<accession>A0A6G9IAW3</accession>
<evidence type="ECO:0000256" key="1">
    <source>
        <dbReference type="SAM" id="Phobius"/>
    </source>
</evidence>